<evidence type="ECO:0000256" key="2">
    <source>
        <dbReference type="ARBA" id="ARBA00022741"/>
    </source>
</evidence>
<dbReference type="Gene3D" id="3.30.420.40">
    <property type="match status" value="1"/>
</dbReference>
<dbReference type="AlphaFoldDB" id="A0A6A4GLU1"/>
<protein>
    <submittedName>
        <fullName evidence="4">Uncharacterized protein</fullName>
    </submittedName>
</protein>
<organism evidence="4 5">
    <name type="scientific">Gymnopus androsaceus JB14</name>
    <dbReference type="NCBI Taxonomy" id="1447944"/>
    <lineage>
        <taxon>Eukaryota</taxon>
        <taxon>Fungi</taxon>
        <taxon>Dikarya</taxon>
        <taxon>Basidiomycota</taxon>
        <taxon>Agaricomycotina</taxon>
        <taxon>Agaricomycetes</taxon>
        <taxon>Agaricomycetidae</taxon>
        <taxon>Agaricales</taxon>
        <taxon>Marasmiineae</taxon>
        <taxon>Omphalotaceae</taxon>
        <taxon>Gymnopus</taxon>
    </lineage>
</organism>
<proteinExistence type="inferred from homology"/>
<dbReference type="EMBL" id="ML769880">
    <property type="protein sequence ID" value="KAE9386426.1"/>
    <property type="molecule type" value="Genomic_DNA"/>
</dbReference>
<dbReference type="GO" id="GO:0140662">
    <property type="term" value="F:ATP-dependent protein folding chaperone"/>
    <property type="evidence" value="ECO:0007669"/>
    <property type="project" value="InterPro"/>
</dbReference>
<evidence type="ECO:0000313" key="5">
    <source>
        <dbReference type="Proteomes" id="UP000799118"/>
    </source>
</evidence>
<gene>
    <name evidence="4" type="ORF">BT96DRAFT_1006103</name>
</gene>
<comment type="similarity">
    <text evidence="1">Belongs to the heat shock protein 70 family.</text>
</comment>
<dbReference type="OrthoDB" id="3257966at2759"/>
<dbReference type="PANTHER" id="PTHR19375">
    <property type="entry name" value="HEAT SHOCK PROTEIN 70KDA"/>
    <property type="match status" value="1"/>
</dbReference>
<name>A0A6A4GLU1_9AGAR</name>
<sequence>MVLDETAQQLLSEMSIPANLDNAQSQATKGTDQVAGLDVLRVINEPTATALAYGLGKADSAVISIYDFDISIFSLLVISSGTAEKAKIKLSFTSQTEINLPFLTAMLTLLIPGVLHCCRLDPQAEHELIRDNKLLGNFNLVVSPGRSAGYHRHFLYVQRHCLRYQLHNDINRVDMYNCLP</sequence>
<keyword evidence="2" id="KW-0547">Nucleotide-binding</keyword>
<dbReference type="GO" id="GO:0005524">
    <property type="term" value="F:ATP binding"/>
    <property type="evidence" value="ECO:0007669"/>
    <property type="project" value="UniProtKB-KW"/>
</dbReference>
<evidence type="ECO:0000256" key="1">
    <source>
        <dbReference type="ARBA" id="ARBA00007381"/>
    </source>
</evidence>
<reference evidence="4" key="1">
    <citation type="journal article" date="2019" name="Environ. Microbiol.">
        <title>Fungal ecological strategies reflected in gene transcription - a case study of two litter decomposers.</title>
        <authorList>
            <person name="Barbi F."/>
            <person name="Kohler A."/>
            <person name="Barry K."/>
            <person name="Baskaran P."/>
            <person name="Daum C."/>
            <person name="Fauchery L."/>
            <person name="Ihrmark K."/>
            <person name="Kuo A."/>
            <person name="LaButti K."/>
            <person name="Lipzen A."/>
            <person name="Morin E."/>
            <person name="Grigoriev I.V."/>
            <person name="Henrissat B."/>
            <person name="Lindahl B."/>
            <person name="Martin F."/>
        </authorList>
    </citation>
    <scope>NUCLEOTIDE SEQUENCE</scope>
    <source>
        <strain evidence="4">JB14</strain>
    </source>
</reference>
<dbReference type="Proteomes" id="UP000799118">
    <property type="component" value="Unassembled WGS sequence"/>
</dbReference>
<evidence type="ECO:0000256" key="3">
    <source>
        <dbReference type="ARBA" id="ARBA00022840"/>
    </source>
</evidence>
<dbReference type="Pfam" id="PF00012">
    <property type="entry name" value="HSP70"/>
    <property type="match status" value="1"/>
</dbReference>
<dbReference type="InterPro" id="IPR013126">
    <property type="entry name" value="Hsp_70_fam"/>
</dbReference>
<keyword evidence="5" id="KW-1185">Reference proteome</keyword>
<accession>A0A6A4GLU1</accession>
<evidence type="ECO:0000313" key="4">
    <source>
        <dbReference type="EMBL" id="KAE9386426.1"/>
    </source>
</evidence>
<keyword evidence="3" id="KW-0067">ATP-binding</keyword>
<dbReference type="FunFam" id="3.30.420.40:FF:000028">
    <property type="entry name" value="heat shock 70 kDa protein-like"/>
    <property type="match status" value="1"/>
</dbReference>
<dbReference type="InterPro" id="IPR043129">
    <property type="entry name" value="ATPase_NBD"/>
</dbReference>
<dbReference type="SUPFAM" id="SSF53067">
    <property type="entry name" value="Actin-like ATPase domain"/>
    <property type="match status" value="1"/>
</dbReference>